<sequence length="301" mass="33990">MSSLTLFYIAQPGPYAMMGSVLLASIRQFLPGPVKVVGYCPEQMMGDLHPAVLRAHEMLDAEIRPFKTEAMWDSPYPHGNKILACLQPRETDYSAFIDSDVMFLRTTDPASLFRPGHVSCSPAAWMGWTGQDVWDSIYPVFGMDVPEQRITLMRNKGLVAPYYSSGFVVFPERHGPNGRFADIWYETARILDRQENIPRRRPYLDQLSLPVAILRAGLDWHELSEEQHYIMGGKMKGQALPADNEIQAVHYRNDNVLRAAGLLKTKRQIVKQAYGVKFVTRLAPDAPVPASDQEGIERPEL</sequence>
<gene>
    <name evidence="1" type="ORF">SAMN04488075_0031</name>
</gene>
<dbReference type="RefSeq" id="WP_090849127.1">
    <property type="nucleotide sequence ID" value="NZ_FNXG01000011.1"/>
</dbReference>
<dbReference type="Proteomes" id="UP000199125">
    <property type="component" value="Unassembled WGS sequence"/>
</dbReference>
<keyword evidence="2" id="KW-1185">Reference proteome</keyword>
<evidence type="ECO:0000313" key="1">
    <source>
        <dbReference type="EMBL" id="SEI12915.1"/>
    </source>
</evidence>
<dbReference type="STRING" id="65735.SAMN04488075_0031"/>
<evidence type="ECO:0008006" key="3">
    <source>
        <dbReference type="Google" id="ProtNLM"/>
    </source>
</evidence>
<name>A0A1H6NCX7_9RHOB</name>
<protein>
    <recommendedName>
        <fullName evidence="3">Nucleotide-diphospho-sugar transferase</fullName>
    </recommendedName>
</protein>
<accession>A0A1H6NCX7</accession>
<dbReference type="InterPro" id="IPR029044">
    <property type="entry name" value="Nucleotide-diphossugar_trans"/>
</dbReference>
<dbReference type="OrthoDB" id="7648032at2"/>
<reference evidence="2" key="1">
    <citation type="submission" date="2016-10" db="EMBL/GenBank/DDBJ databases">
        <authorList>
            <person name="Varghese N."/>
            <person name="Submissions S."/>
        </authorList>
    </citation>
    <scope>NUCLEOTIDE SEQUENCE [LARGE SCALE GENOMIC DNA]</scope>
    <source>
        <strain evidence="2">DSM 11593</strain>
    </source>
</reference>
<dbReference type="AlphaFoldDB" id="A0A1H6NCX7"/>
<evidence type="ECO:0000313" key="2">
    <source>
        <dbReference type="Proteomes" id="UP000199125"/>
    </source>
</evidence>
<dbReference type="SUPFAM" id="SSF53448">
    <property type="entry name" value="Nucleotide-diphospho-sugar transferases"/>
    <property type="match status" value="1"/>
</dbReference>
<organism evidence="1 2">
    <name type="scientific">Paracoccus alkenifer</name>
    <dbReference type="NCBI Taxonomy" id="65735"/>
    <lineage>
        <taxon>Bacteria</taxon>
        <taxon>Pseudomonadati</taxon>
        <taxon>Pseudomonadota</taxon>
        <taxon>Alphaproteobacteria</taxon>
        <taxon>Rhodobacterales</taxon>
        <taxon>Paracoccaceae</taxon>
        <taxon>Paracoccus</taxon>
    </lineage>
</organism>
<dbReference type="EMBL" id="FNXG01000011">
    <property type="protein sequence ID" value="SEI12915.1"/>
    <property type="molecule type" value="Genomic_DNA"/>
</dbReference>
<proteinExistence type="predicted"/>